<name>A0A835JD64_9ROSI</name>
<dbReference type="AlphaFoldDB" id="A0A835JD64"/>
<protein>
    <recommendedName>
        <fullName evidence="3">Methyltransferase type 11 domain-containing protein</fullName>
    </recommendedName>
</protein>
<dbReference type="EMBL" id="JADGMS010000014">
    <property type="protein sequence ID" value="KAF9669017.1"/>
    <property type="molecule type" value="Genomic_DNA"/>
</dbReference>
<dbReference type="PANTHER" id="PTHR44067:SF1">
    <property type="entry name" value="S-ADENOSYL-L-METHIONINE-DEPENDENT METHYLTRANSFERASES SUPERFAMILY PROTEIN"/>
    <property type="match status" value="1"/>
</dbReference>
<dbReference type="Proteomes" id="UP000657918">
    <property type="component" value="Unassembled WGS sequence"/>
</dbReference>
<dbReference type="InterPro" id="IPR053223">
    <property type="entry name" value="Prob_Methyltransferase"/>
</dbReference>
<evidence type="ECO:0000313" key="1">
    <source>
        <dbReference type="EMBL" id="KAF9669017.1"/>
    </source>
</evidence>
<reference evidence="1 2" key="1">
    <citation type="submission" date="2020-10" db="EMBL/GenBank/DDBJ databases">
        <title>Plant Genome Project.</title>
        <authorList>
            <person name="Zhang R.-G."/>
        </authorList>
    </citation>
    <scope>NUCLEOTIDE SEQUENCE [LARGE SCALE GENOMIC DNA]</scope>
    <source>
        <strain evidence="1">FAFU-HL-1</strain>
        <tissue evidence="1">Leaf</tissue>
    </source>
</reference>
<comment type="caution">
    <text evidence="1">The sequence shown here is derived from an EMBL/GenBank/DDBJ whole genome shotgun (WGS) entry which is preliminary data.</text>
</comment>
<keyword evidence="2" id="KW-1185">Reference proteome</keyword>
<gene>
    <name evidence="1" type="ORF">SADUNF_Sadunf14G0063700</name>
</gene>
<evidence type="ECO:0008006" key="3">
    <source>
        <dbReference type="Google" id="ProtNLM"/>
    </source>
</evidence>
<evidence type="ECO:0000313" key="2">
    <source>
        <dbReference type="Proteomes" id="UP000657918"/>
    </source>
</evidence>
<sequence length="143" mass="16106">MPRWIKQVDSDPEMNLTTDFLISELLNIKQGKIRIGLDFSNSVSQKLSATINLGTPSNEMIALRGLIFPSRVFILYDWIRVLSPGGLLWIDSLFCLKEDAKPPNNTNAKAEFFLVSDSVGLSNLLGFLLESLLKDQCFIRSNR</sequence>
<dbReference type="PANTHER" id="PTHR44067">
    <property type="entry name" value="S-ADENOSYL-L-METHIONINE-DEPENDENT METHYLTRANSFERASE SUPERFAMILY PROTEIN-RELATED"/>
    <property type="match status" value="1"/>
</dbReference>
<organism evidence="1 2">
    <name type="scientific">Salix dunnii</name>
    <dbReference type="NCBI Taxonomy" id="1413687"/>
    <lineage>
        <taxon>Eukaryota</taxon>
        <taxon>Viridiplantae</taxon>
        <taxon>Streptophyta</taxon>
        <taxon>Embryophyta</taxon>
        <taxon>Tracheophyta</taxon>
        <taxon>Spermatophyta</taxon>
        <taxon>Magnoliopsida</taxon>
        <taxon>eudicotyledons</taxon>
        <taxon>Gunneridae</taxon>
        <taxon>Pentapetalae</taxon>
        <taxon>rosids</taxon>
        <taxon>fabids</taxon>
        <taxon>Malpighiales</taxon>
        <taxon>Salicaceae</taxon>
        <taxon>Saliceae</taxon>
        <taxon>Salix</taxon>
    </lineage>
</organism>
<proteinExistence type="predicted"/>
<accession>A0A835JD64</accession>
<dbReference type="OrthoDB" id="2013992at2759"/>